<comment type="catalytic activity">
    <reaction evidence="12">
        <text>K(+)(in) = K(+)(out)</text>
        <dbReference type="Rhea" id="RHEA:29463"/>
        <dbReference type="ChEBI" id="CHEBI:29103"/>
    </reaction>
</comment>
<feature type="transmembrane region" description="Helical" evidence="13">
    <location>
        <begin position="61"/>
        <end position="79"/>
    </location>
</feature>
<dbReference type="GO" id="GO:0016020">
    <property type="term" value="C:membrane"/>
    <property type="evidence" value="ECO:0007669"/>
    <property type="project" value="UniProtKB-SubCell"/>
</dbReference>
<evidence type="ECO:0000256" key="13">
    <source>
        <dbReference type="SAM" id="Phobius"/>
    </source>
</evidence>
<feature type="transmembrane region" description="Helical" evidence="13">
    <location>
        <begin position="183"/>
        <end position="203"/>
    </location>
</feature>
<dbReference type="RefSeq" id="WP_146474247.1">
    <property type="nucleotide sequence ID" value="NZ_BNCF01000004.1"/>
</dbReference>
<evidence type="ECO:0000256" key="5">
    <source>
        <dbReference type="ARBA" id="ARBA00022692"/>
    </source>
</evidence>
<dbReference type="Pfam" id="PF06736">
    <property type="entry name" value="TMEM175"/>
    <property type="match status" value="1"/>
</dbReference>
<dbReference type="EMBL" id="BNCF01000004">
    <property type="protein sequence ID" value="GHE29748.1"/>
    <property type="molecule type" value="Genomic_DNA"/>
</dbReference>
<comment type="similarity">
    <text evidence="2">Belongs to the TMEM175 family.</text>
</comment>
<evidence type="ECO:0000256" key="6">
    <source>
        <dbReference type="ARBA" id="ARBA00022826"/>
    </source>
</evidence>
<evidence type="ECO:0008006" key="16">
    <source>
        <dbReference type="Google" id="ProtNLM"/>
    </source>
</evidence>
<evidence type="ECO:0000256" key="4">
    <source>
        <dbReference type="ARBA" id="ARBA00022538"/>
    </source>
</evidence>
<evidence type="ECO:0000256" key="7">
    <source>
        <dbReference type="ARBA" id="ARBA00022958"/>
    </source>
</evidence>
<gene>
    <name evidence="14" type="ORF">GCM10007167_09440</name>
</gene>
<keyword evidence="3" id="KW-0813">Transport</keyword>
<keyword evidence="15" id="KW-1185">Reference proteome</keyword>
<evidence type="ECO:0000313" key="14">
    <source>
        <dbReference type="EMBL" id="GHE29748.1"/>
    </source>
</evidence>
<dbReference type="InterPro" id="IPR010617">
    <property type="entry name" value="TMEM175-like"/>
</dbReference>
<keyword evidence="11" id="KW-0407">Ion channel</keyword>
<dbReference type="GO" id="GO:0015252">
    <property type="term" value="F:proton channel activity"/>
    <property type="evidence" value="ECO:0007669"/>
    <property type="project" value="InterPro"/>
</dbReference>
<organism evidence="14 15">
    <name type="scientific">Vulcaniibacterium thermophilum</name>
    <dbReference type="NCBI Taxonomy" id="1169913"/>
    <lineage>
        <taxon>Bacteria</taxon>
        <taxon>Pseudomonadati</taxon>
        <taxon>Pseudomonadota</taxon>
        <taxon>Gammaproteobacteria</taxon>
        <taxon>Lysobacterales</taxon>
        <taxon>Lysobacteraceae</taxon>
        <taxon>Vulcaniibacterium</taxon>
    </lineage>
</organism>
<feature type="transmembrane region" description="Helical" evidence="13">
    <location>
        <begin position="215"/>
        <end position="232"/>
    </location>
</feature>
<evidence type="ECO:0000256" key="8">
    <source>
        <dbReference type="ARBA" id="ARBA00022989"/>
    </source>
</evidence>
<keyword evidence="6" id="KW-0631">Potassium channel</keyword>
<evidence type="ECO:0000256" key="2">
    <source>
        <dbReference type="ARBA" id="ARBA00006920"/>
    </source>
</evidence>
<evidence type="ECO:0000256" key="11">
    <source>
        <dbReference type="ARBA" id="ARBA00023303"/>
    </source>
</evidence>
<feature type="transmembrane region" description="Helical" evidence="13">
    <location>
        <begin position="91"/>
        <end position="119"/>
    </location>
</feature>
<protein>
    <recommendedName>
        <fullName evidence="16">DUF1211 domain-containing protein</fullName>
    </recommendedName>
</protein>
<dbReference type="GO" id="GO:0005267">
    <property type="term" value="F:potassium channel activity"/>
    <property type="evidence" value="ECO:0007669"/>
    <property type="project" value="UniProtKB-KW"/>
</dbReference>
<evidence type="ECO:0000256" key="12">
    <source>
        <dbReference type="ARBA" id="ARBA00034430"/>
    </source>
</evidence>
<reference evidence="14" key="1">
    <citation type="journal article" date="2014" name="Int. J. Syst. Evol. Microbiol.">
        <title>Complete genome sequence of Corynebacterium casei LMG S-19264T (=DSM 44701T), isolated from a smear-ripened cheese.</title>
        <authorList>
            <consortium name="US DOE Joint Genome Institute (JGI-PGF)"/>
            <person name="Walter F."/>
            <person name="Albersmeier A."/>
            <person name="Kalinowski J."/>
            <person name="Ruckert C."/>
        </authorList>
    </citation>
    <scope>NUCLEOTIDE SEQUENCE</scope>
    <source>
        <strain evidence="14">KCTC 32020</strain>
    </source>
</reference>
<dbReference type="OrthoDB" id="7570568at2"/>
<keyword evidence="7" id="KW-0630">Potassium</keyword>
<keyword evidence="8 13" id="KW-1133">Transmembrane helix</keyword>
<dbReference type="Proteomes" id="UP000636453">
    <property type="component" value="Unassembled WGS sequence"/>
</dbReference>
<sequence>MELTSLPRDRSGFRIRGAAPTRLETFVDAAFAFAVTLLVITLDPLPNSVQALVGALKRVPAFLASFAILAVFWLGHRNFSRRTGLEDGRTVLLSLALVAVTLIYVYPLRMIMAFAFSHLSGGYLPSALPPAPGAGELRLFYVVYGTGFAAMSATLILLYRHALRRADALGLDALERLVARQEIAAMAILVASAALSILLALTLPARSWLQGLPGMVYGLLPIAMGVFAAVAARQARALRAAQAGAVETASAPASQPG</sequence>
<evidence type="ECO:0000256" key="3">
    <source>
        <dbReference type="ARBA" id="ARBA00022448"/>
    </source>
</evidence>
<keyword evidence="4" id="KW-0633">Potassium transport</keyword>
<keyword evidence="10 13" id="KW-0472">Membrane</keyword>
<evidence type="ECO:0000256" key="10">
    <source>
        <dbReference type="ARBA" id="ARBA00023136"/>
    </source>
</evidence>
<accession>A0A919DB22</accession>
<comment type="caution">
    <text evidence="14">The sequence shown here is derived from an EMBL/GenBank/DDBJ whole genome shotgun (WGS) entry which is preliminary data.</text>
</comment>
<evidence type="ECO:0000313" key="15">
    <source>
        <dbReference type="Proteomes" id="UP000636453"/>
    </source>
</evidence>
<comment type="subcellular location">
    <subcellularLocation>
        <location evidence="1">Membrane</location>
        <topology evidence="1">Multi-pass membrane protein</topology>
    </subcellularLocation>
</comment>
<dbReference type="AlphaFoldDB" id="A0A919DB22"/>
<keyword evidence="9" id="KW-0406">Ion transport</keyword>
<proteinExistence type="inferred from homology"/>
<name>A0A919DB22_9GAMM</name>
<reference evidence="14" key="2">
    <citation type="submission" date="2020-09" db="EMBL/GenBank/DDBJ databases">
        <authorList>
            <person name="Sun Q."/>
            <person name="Kim S."/>
        </authorList>
    </citation>
    <scope>NUCLEOTIDE SEQUENCE</scope>
    <source>
        <strain evidence="14">KCTC 32020</strain>
    </source>
</reference>
<feature type="transmembrane region" description="Helical" evidence="13">
    <location>
        <begin position="139"/>
        <end position="162"/>
    </location>
</feature>
<evidence type="ECO:0000256" key="1">
    <source>
        <dbReference type="ARBA" id="ARBA00004141"/>
    </source>
</evidence>
<evidence type="ECO:0000256" key="9">
    <source>
        <dbReference type="ARBA" id="ARBA00023065"/>
    </source>
</evidence>
<feature type="transmembrane region" description="Helical" evidence="13">
    <location>
        <begin position="21"/>
        <end position="41"/>
    </location>
</feature>
<keyword evidence="5 13" id="KW-0812">Transmembrane</keyword>